<feature type="transmembrane region" description="Helical" evidence="2">
    <location>
        <begin position="308"/>
        <end position="330"/>
    </location>
</feature>
<feature type="transmembrane region" description="Helical" evidence="2">
    <location>
        <begin position="165"/>
        <end position="184"/>
    </location>
</feature>
<organism evidence="3 6">
    <name type="scientific">Rotaria magnacalcarata</name>
    <dbReference type="NCBI Taxonomy" id="392030"/>
    <lineage>
        <taxon>Eukaryota</taxon>
        <taxon>Metazoa</taxon>
        <taxon>Spiralia</taxon>
        <taxon>Gnathifera</taxon>
        <taxon>Rotifera</taxon>
        <taxon>Eurotatoria</taxon>
        <taxon>Bdelloidea</taxon>
        <taxon>Philodinida</taxon>
        <taxon>Philodinidae</taxon>
        <taxon>Rotaria</taxon>
    </lineage>
</organism>
<dbReference type="Proteomes" id="UP000663824">
    <property type="component" value="Unassembled WGS sequence"/>
</dbReference>
<reference evidence="3" key="1">
    <citation type="submission" date="2021-02" db="EMBL/GenBank/DDBJ databases">
        <authorList>
            <person name="Nowell W R."/>
        </authorList>
    </citation>
    <scope>NUCLEOTIDE SEQUENCE</scope>
</reference>
<feature type="region of interest" description="Disordered" evidence="1">
    <location>
        <begin position="102"/>
        <end position="128"/>
    </location>
</feature>
<dbReference type="Proteomes" id="UP000663834">
    <property type="component" value="Unassembled WGS sequence"/>
</dbReference>
<sequence length="429" mass="48568">MEPTKSNYTALSYGVPFGSFAVLFILISIINRRSNWFILGLILGIDKAKDDSPKPPHCVSCGSKLTSSAKGDQSKDLRDVDSKHLGYCATCKKTFLPQVKNNSNTTSLPESGTGMKCESEANPTVGERQVEQNEASLEKYLYIDLKEDENSVPDLKCFIRVLSDVLTAAILAVFVSIIFENLILSNQTVKNGRKCPTFDSDCFTTRGNYDVLPYSCIDGNYVNVSNYNGYVWCVAWVYQDQTAKDVLDTLGICGGLLGIVACIVPLVYYLSYNKNHNWLTCLCIVIPLSGFGGLAWMLWYTWDDRPSQLAITAFAVAISMMTIGWLWAVWRAFVGPNRCFHVKWCLKKRRCCKLCYCCCHIVCTKYKRYPWECLWDFWRYFCCCCGCKSYAEYESCPTSFLKARMELASSKNRVRPASRIPSTKEPYMI</sequence>
<evidence type="ECO:0000313" key="4">
    <source>
        <dbReference type="EMBL" id="CAF1598716.1"/>
    </source>
</evidence>
<keyword evidence="2" id="KW-1133">Transmembrane helix</keyword>
<keyword evidence="2" id="KW-0472">Membrane</keyword>
<proteinExistence type="predicted"/>
<protein>
    <submittedName>
        <fullName evidence="3">Uncharacterized protein</fullName>
    </submittedName>
</protein>
<dbReference type="Proteomes" id="UP000663855">
    <property type="component" value="Unassembled WGS sequence"/>
</dbReference>
<evidence type="ECO:0000313" key="3">
    <source>
        <dbReference type="EMBL" id="CAF1233498.1"/>
    </source>
</evidence>
<gene>
    <name evidence="3" type="ORF">CJN711_LOCUS13623</name>
    <name evidence="4" type="ORF">KQP761_LOCUS22012</name>
    <name evidence="5" type="ORF">MBJ925_LOCUS38036</name>
</gene>
<accession>A0A814YTM6</accession>
<comment type="caution">
    <text evidence="3">The sequence shown here is derived from an EMBL/GenBank/DDBJ whole genome shotgun (WGS) entry which is preliminary data.</text>
</comment>
<dbReference type="AlphaFoldDB" id="A0A814YTM6"/>
<feature type="transmembrane region" description="Helical" evidence="2">
    <location>
        <begin position="249"/>
        <end position="271"/>
    </location>
</feature>
<dbReference type="EMBL" id="CAJNOV010006018">
    <property type="protein sequence ID" value="CAF1233498.1"/>
    <property type="molecule type" value="Genomic_DNA"/>
</dbReference>
<name>A0A814YTM6_9BILA</name>
<feature type="transmembrane region" description="Helical" evidence="2">
    <location>
        <begin position="278"/>
        <end position="302"/>
    </location>
</feature>
<dbReference type="EMBL" id="CAJNOW010011526">
    <property type="protein sequence ID" value="CAF1598716.1"/>
    <property type="molecule type" value="Genomic_DNA"/>
</dbReference>
<evidence type="ECO:0000313" key="6">
    <source>
        <dbReference type="Proteomes" id="UP000663855"/>
    </source>
</evidence>
<feature type="transmembrane region" description="Helical" evidence="2">
    <location>
        <begin position="12"/>
        <end position="30"/>
    </location>
</feature>
<evidence type="ECO:0000313" key="5">
    <source>
        <dbReference type="EMBL" id="CAF2253600.1"/>
    </source>
</evidence>
<dbReference type="OrthoDB" id="10317806at2759"/>
<keyword evidence="2" id="KW-0812">Transmembrane</keyword>
<dbReference type="EMBL" id="CAJNRE010021219">
    <property type="protein sequence ID" value="CAF2253600.1"/>
    <property type="molecule type" value="Genomic_DNA"/>
</dbReference>
<evidence type="ECO:0000256" key="2">
    <source>
        <dbReference type="SAM" id="Phobius"/>
    </source>
</evidence>
<evidence type="ECO:0000256" key="1">
    <source>
        <dbReference type="SAM" id="MobiDB-lite"/>
    </source>
</evidence>